<sequence>MGRGWRGGKVIAEEDPRIESTESRFVDALDPPTKKEPRFFRRLVPGFWVKGLVLALLLVQNTTYTLLRRYSMANLAEKYDPQEVLLVGEVFKLVVSACATTVGGEAPGARLARLAARSGKMFGLAMIYGAMNVLSYVAIRRVDAAVFTVCAQLKILTTAAFSVGILRKRVSATKWRALVQLVLGCVLVTVPQMTASSAPVDHAAFFVGVVAVFVEVFLSGFASIYFEKVIKADEKLSVWDRNYQLALHSILLYLVYGYAERTYVGSAGRYEPFHDFSGVAWGLAFLGGGGGLLVAMTVKVADSVVKTLAVSVAIVTSTLASHFLLGGPLDLPMGVGAATVALSVLNYSFDASPVSA</sequence>
<proteinExistence type="predicted"/>
<dbReference type="NCBIfam" id="TIGR00803">
    <property type="entry name" value="nst"/>
    <property type="match status" value="1"/>
</dbReference>
<accession>A0AAD7XKD8</accession>
<keyword evidence="4 5" id="KW-0472">Membrane</keyword>
<dbReference type="SUPFAM" id="SSF103481">
    <property type="entry name" value="Multidrug resistance efflux transporter EmrE"/>
    <property type="match status" value="1"/>
</dbReference>
<dbReference type="Pfam" id="PF04142">
    <property type="entry name" value="Nuc_sug_transp"/>
    <property type="match status" value="1"/>
</dbReference>
<evidence type="ECO:0000313" key="6">
    <source>
        <dbReference type="EMBL" id="KAJ8599400.1"/>
    </source>
</evidence>
<feature type="transmembrane region" description="Helical" evidence="5">
    <location>
        <begin position="178"/>
        <end position="198"/>
    </location>
</feature>
<keyword evidence="3 5" id="KW-1133">Transmembrane helix</keyword>
<name>A0AAD7XKD8_9STRA</name>
<dbReference type="InterPro" id="IPR007271">
    <property type="entry name" value="Nuc_sug_transpt"/>
</dbReference>
<keyword evidence="2 5" id="KW-0812">Transmembrane</keyword>
<evidence type="ECO:0000256" key="4">
    <source>
        <dbReference type="ARBA" id="ARBA00023136"/>
    </source>
</evidence>
<organism evidence="6 7">
    <name type="scientific">Chrysophaeum taylorii</name>
    <dbReference type="NCBI Taxonomy" id="2483200"/>
    <lineage>
        <taxon>Eukaryota</taxon>
        <taxon>Sar</taxon>
        <taxon>Stramenopiles</taxon>
        <taxon>Ochrophyta</taxon>
        <taxon>Pelagophyceae</taxon>
        <taxon>Pelagomonadales</taxon>
        <taxon>Pelagomonadaceae</taxon>
        <taxon>Chrysophaeum</taxon>
    </lineage>
</organism>
<protein>
    <submittedName>
        <fullName evidence="6">Uncharacterized protein</fullName>
    </submittedName>
</protein>
<dbReference type="GO" id="GO:0015165">
    <property type="term" value="F:pyrimidine nucleotide-sugar transmembrane transporter activity"/>
    <property type="evidence" value="ECO:0007669"/>
    <property type="project" value="InterPro"/>
</dbReference>
<feature type="transmembrane region" description="Helical" evidence="5">
    <location>
        <begin position="279"/>
        <end position="298"/>
    </location>
</feature>
<evidence type="ECO:0000256" key="5">
    <source>
        <dbReference type="SAM" id="Phobius"/>
    </source>
</evidence>
<feature type="transmembrane region" description="Helical" evidence="5">
    <location>
        <begin position="305"/>
        <end position="325"/>
    </location>
</feature>
<feature type="transmembrane region" description="Helical" evidence="5">
    <location>
        <begin position="121"/>
        <end position="139"/>
    </location>
</feature>
<dbReference type="AlphaFoldDB" id="A0AAD7XKD8"/>
<reference evidence="6" key="1">
    <citation type="submission" date="2023-01" db="EMBL/GenBank/DDBJ databases">
        <title>Metagenome sequencing of chrysophaentin producing Chrysophaeum taylorii.</title>
        <authorList>
            <person name="Davison J."/>
            <person name="Bewley C."/>
        </authorList>
    </citation>
    <scope>NUCLEOTIDE SEQUENCE</scope>
    <source>
        <strain evidence="6">NIES-1699</strain>
    </source>
</reference>
<evidence type="ECO:0000256" key="1">
    <source>
        <dbReference type="ARBA" id="ARBA00004141"/>
    </source>
</evidence>
<comment type="caution">
    <text evidence="6">The sequence shown here is derived from an EMBL/GenBank/DDBJ whole genome shotgun (WGS) entry which is preliminary data.</text>
</comment>
<feature type="transmembrane region" description="Helical" evidence="5">
    <location>
        <begin position="145"/>
        <end position="166"/>
    </location>
</feature>
<evidence type="ECO:0000313" key="7">
    <source>
        <dbReference type="Proteomes" id="UP001230188"/>
    </source>
</evidence>
<comment type="subcellular location">
    <subcellularLocation>
        <location evidence="1">Membrane</location>
        <topology evidence="1">Multi-pass membrane protein</topology>
    </subcellularLocation>
</comment>
<evidence type="ECO:0000256" key="3">
    <source>
        <dbReference type="ARBA" id="ARBA00022989"/>
    </source>
</evidence>
<evidence type="ECO:0000256" key="2">
    <source>
        <dbReference type="ARBA" id="ARBA00022692"/>
    </source>
</evidence>
<feature type="transmembrane region" description="Helical" evidence="5">
    <location>
        <begin position="204"/>
        <end position="226"/>
    </location>
</feature>
<feature type="transmembrane region" description="Helical" evidence="5">
    <location>
        <begin position="238"/>
        <end position="259"/>
    </location>
</feature>
<dbReference type="PANTHER" id="PTHR10231">
    <property type="entry name" value="NUCLEOTIDE-SUGAR TRANSMEMBRANE TRANSPORTER"/>
    <property type="match status" value="1"/>
</dbReference>
<dbReference type="InterPro" id="IPR037185">
    <property type="entry name" value="EmrE-like"/>
</dbReference>
<dbReference type="GO" id="GO:0000139">
    <property type="term" value="C:Golgi membrane"/>
    <property type="evidence" value="ECO:0007669"/>
    <property type="project" value="InterPro"/>
</dbReference>
<gene>
    <name evidence="6" type="ORF">CTAYLR_009699</name>
</gene>
<dbReference type="Proteomes" id="UP001230188">
    <property type="component" value="Unassembled WGS sequence"/>
</dbReference>
<keyword evidence="7" id="KW-1185">Reference proteome</keyword>
<dbReference type="EMBL" id="JAQMWT010000566">
    <property type="protein sequence ID" value="KAJ8599400.1"/>
    <property type="molecule type" value="Genomic_DNA"/>
</dbReference>